<feature type="domain" description="HTH cro/C1-type" evidence="1">
    <location>
        <begin position="13"/>
        <end position="68"/>
    </location>
</feature>
<organism evidence="2 3">
    <name type="scientific">Phaeobacter gallaeciensis</name>
    <dbReference type="NCBI Taxonomy" id="60890"/>
    <lineage>
        <taxon>Bacteria</taxon>
        <taxon>Pseudomonadati</taxon>
        <taxon>Pseudomonadota</taxon>
        <taxon>Alphaproteobacteria</taxon>
        <taxon>Rhodobacterales</taxon>
        <taxon>Roseobacteraceae</taxon>
        <taxon>Phaeobacter</taxon>
    </lineage>
</organism>
<dbReference type="AlphaFoldDB" id="A0A366WXT7"/>
<evidence type="ECO:0000313" key="2">
    <source>
        <dbReference type="EMBL" id="RBW53601.1"/>
    </source>
</evidence>
<dbReference type="InterPro" id="IPR001387">
    <property type="entry name" value="Cro/C1-type_HTH"/>
</dbReference>
<reference evidence="2 3" key="1">
    <citation type="submission" date="2018-07" db="EMBL/GenBank/DDBJ databases">
        <title>Modular assembly of carbohydrate-degrading microbial communities in the ocean.</title>
        <authorList>
            <person name="Enke T.N."/>
            <person name="Datta M.S."/>
            <person name="Schwartzman J.A."/>
            <person name="Cermak N."/>
            <person name="Schmitz D.A."/>
            <person name="Barrere J."/>
            <person name="Cordero O.X."/>
        </authorList>
    </citation>
    <scope>NUCLEOTIDE SEQUENCE [LARGE SCALE GENOMIC DNA]</scope>
    <source>
        <strain evidence="2 3">C3M10</strain>
    </source>
</reference>
<dbReference type="Proteomes" id="UP000252706">
    <property type="component" value="Unassembled WGS sequence"/>
</dbReference>
<comment type="caution">
    <text evidence="2">The sequence shown here is derived from an EMBL/GenBank/DDBJ whole genome shotgun (WGS) entry which is preliminary data.</text>
</comment>
<dbReference type="OrthoDB" id="7361823at2"/>
<evidence type="ECO:0000313" key="3">
    <source>
        <dbReference type="Proteomes" id="UP000252706"/>
    </source>
</evidence>
<proteinExistence type="predicted"/>
<dbReference type="Pfam" id="PF01381">
    <property type="entry name" value="HTH_3"/>
    <property type="match status" value="1"/>
</dbReference>
<dbReference type="Gene3D" id="1.10.260.40">
    <property type="entry name" value="lambda repressor-like DNA-binding domains"/>
    <property type="match status" value="1"/>
</dbReference>
<accession>A0A366WXT7</accession>
<name>A0A366WXT7_9RHOB</name>
<gene>
    <name evidence="2" type="ORF">DS909_13930</name>
</gene>
<dbReference type="SUPFAM" id="SSF47413">
    <property type="entry name" value="lambda repressor-like DNA-binding domains"/>
    <property type="match status" value="1"/>
</dbReference>
<dbReference type="GO" id="GO:0003677">
    <property type="term" value="F:DNA binding"/>
    <property type="evidence" value="ECO:0007669"/>
    <property type="project" value="InterPro"/>
</dbReference>
<dbReference type="InterPro" id="IPR010982">
    <property type="entry name" value="Lambda_DNA-bd_dom_sf"/>
</dbReference>
<dbReference type="RefSeq" id="WP_113824077.1">
    <property type="nucleotide sequence ID" value="NZ_QOCE01000034.1"/>
</dbReference>
<dbReference type="SMART" id="SM00530">
    <property type="entry name" value="HTH_XRE"/>
    <property type="match status" value="1"/>
</dbReference>
<dbReference type="EMBL" id="QOCE01000034">
    <property type="protein sequence ID" value="RBW53601.1"/>
    <property type="molecule type" value="Genomic_DNA"/>
</dbReference>
<sequence length="68" mass="7311">MDVTTPTDLGQAIKLRRRALGMTQEQLAMSSGISAATIGAIENGKETARLSLVLQLCRDLGIRLRAEV</sequence>
<protein>
    <submittedName>
        <fullName evidence="2">Transcriptional regulator</fullName>
    </submittedName>
</protein>
<evidence type="ECO:0000259" key="1">
    <source>
        <dbReference type="PROSITE" id="PS50943"/>
    </source>
</evidence>
<dbReference type="CDD" id="cd00093">
    <property type="entry name" value="HTH_XRE"/>
    <property type="match status" value="1"/>
</dbReference>
<dbReference type="PROSITE" id="PS50943">
    <property type="entry name" value="HTH_CROC1"/>
    <property type="match status" value="1"/>
</dbReference>